<reference evidence="2 3" key="1">
    <citation type="submission" date="2024-01" db="EMBL/GenBank/DDBJ databases">
        <title>The genomes of 5 underutilized Papilionoideae crops provide insights into root nodulation and disease resistanc.</title>
        <authorList>
            <person name="Yuan L."/>
        </authorList>
    </citation>
    <scope>NUCLEOTIDE SEQUENCE [LARGE SCALE GENOMIC DNA]</scope>
    <source>
        <strain evidence="2">ZHUSHIDOU_FW_LH</strain>
        <tissue evidence="2">Leaf</tissue>
    </source>
</reference>
<evidence type="ECO:0000313" key="3">
    <source>
        <dbReference type="Proteomes" id="UP001372338"/>
    </source>
</evidence>
<protein>
    <submittedName>
        <fullName evidence="2">Uncharacterized protein</fullName>
    </submittedName>
</protein>
<proteinExistence type="predicted"/>
<gene>
    <name evidence="2" type="ORF">RIF29_33195</name>
</gene>
<keyword evidence="3" id="KW-1185">Reference proteome</keyword>
<comment type="caution">
    <text evidence="2">The sequence shown here is derived from an EMBL/GenBank/DDBJ whole genome shotgun (WGS) entry which is preliminary data.</text>
</comment>
<accession>A0AAN9HWN8</accession>
<sequence length="103" mass="11360">MGRTVTNHGSSFTRNNTGRPSTETRVLLKTGDIVANVPYFQKNATDPTQKVFLVDNGNKQSSWDTICDNTNSMELLDVETVPETQLGSAKEDNTECCDTLMQS</sequence>
<organism evidence="2 3">
    <name type="scientific">Crotalaria pallida</name>
    <name type="common">Smooth rattlebox</name>
    <name type="synonym">Crotalaria striata</name>
    <dbReference type="NCBI Taxonomy" id="3830"/>
    <lineage>
        <taxon>Eukaryota</taxon>
        <taxon>Viridiplantae</taxon>
        <taxon>Streptophyta</taxon>
        <taxon>Embryophyta</taxon>
        <taxon>Tracheophyta</taxon>
        <taxon>Spermatophyta</taxon>
        <taxon>Magnoliopsida</taxon>
        <taxon>eudicotyledons</taxon>
        <taxon>Gunneridae</taxon>
        <taxon>Pentapetalae</taxon>
        <taxon>rosids</taxon>
        <taxon>fabids</taxon>
        <taxon>Fabales</taxon>
        <taxon>Fabaceae</taxon>
        <taxon>Papilionoideae</taxon>
        <taxon>50 kb inversion clade</taxon>
        <taxon>genistoids sensu lato</taxon>
        <taxon>core genistoids</taxon>
        <taxon>Crotalarieae</taxon>
        <taxon>Crotalaria</taxon>
    </lineage>
</organism>
<dbReference type="Proteomes" id="UP001372338">
    <property type="component" value="Unassembled WGS sequence"/>
</dbReference>
<dbReference type="AlphaFoldDB" id="A0AAN9HWN8"/>
<feature type="region of interest" description="Disordered" evidence="1">
    <location>
        <begin position="1"/>
        <end position="23"/>
    </location>
</feature>
<evidence type="ECO:0000256" key="1">
    <source>
        <dbReference type="SAM" id="MobiDB-lite"/>
    </source>
</evidence>
<dbReference type="EMBL" id="JAYWIO010000007">
    <property type="protein sequence ID" value="KAK7250644.1"/>
    <property type="molecule type" value="Genomic_DNA"/>
</dbReference>
<evidence type="ECO:0000313" key="2">
    <source>
        <dbReference type="EMBL" id="KAK7250644.1"/>
    </source>
</evidence>
<name>A0AAN9HWN8_CROPI</name>